<sequence>MESGPDKPFQQPVRVSLDQGGEPIAVRDTRQAADLLLTQWPASRGPRHRDAVDACLKVLDGHRSTIDAYDAFRAAAEEAGVLAGQSVTSPG</sequence>
<protein>
    <submittedName>
        <fullName evidence="2">DUF982 domain-containing protein</fullName>
    </submittedName>
</protein>
<organism evidence="2">
    <name type="scientific">Mesorhizobium sp. WSM2240</name>
    <dbReference type="NCBI Taxonomy" id="3228851"/>
    <lineage>
        <taxon>Bacteria</taxon>
        <taxon>Pseudomonadati</taxon>
        <taxon>Pseudomonadota</taxon>
        <taxon>Alphaproteobacteria</taxon>
        <taxon>Hyphomicrobiales</taxon>
        <taxon>Phyllobacteriaceae</taxon>
        <taxon>Mesorhizobium</taxon>
    </lineage>
</organism>
<gene>
    <name evidence="2" type="ORF">ABVK50_14605</name>
</gene>
<reference evidence="2" key="1">
    <citation type="submission" date="2024-06" db="EMBL/GenBank/DDBJ databases">
        <title>Mesorhizobium karijinii sp. nov., a symbiont of the iconic Swainsona formosa from arid Australia.</title>
        <authorList>
            <person name="Hill Y.J."/>
            <person name="Watkin E.L.J."/>
            <person name="O'Hara G.W."/>
            <person name="Terpolilli J."/>
            <person name="Tye M.L."/>
            <person name="Kohlmeier M.G."/>
        </authorList>
    </citation>
    <scope>NUCLEOTIDE SEQUENCE</scope>
    <source>
        <strain evidence="2">WSM2240</strain>
    </source>
</reference>
<dbReference type="Gene3D" id="6.10.250.730">
    <property type="match status" value="1"/>
</dbReference>
<dbReference type="Pfam" id="PF06169">
    <property type="entry name" value="DUF982"/>
    <property type="match status" value="1"/>
</dbReference>
<dbReference type="RefSeq" id="WP_353640875.1">
    <property type="nucleotide sequence ID" value="NZ_CP159253.1"/>
</dbReference>
<feature type="region of interest" description="Disordered" evidence="1">
    <location>
        <begin position="1"/>
        <end position="21"/>
    </location>
</feature>
<dbReference type="EMBL" id="CP159253">
    <property type="protein sequence ID" value="XCG46555.1"/>
    <property type="molecule type" value="Genomic_DNA"/>
</dbReference>
<evidence type="ECO:0000256" key="1">
    <source>
        <dbReference type="SAM" id="MobiDB-lite"/>
    </source>
</evidence>
<name>A0AAU8CI97_9HYPH</name>
<dbReference type="InterPro" id="IPR010385">
    <property type="entry name" value="DUF982"/>
</dbReference>
<accession>A0AAU8CI97</accession>
<evidence type="ECO:0000313" key="2">
    <source>
        <dbReference type="EMBL" id="XCG46555.1"/>
    </source>
</evidence>
<proteinExistence type="predicted"/>
<dbReference type="AlphaFoldDB" id="A0AAU8CI97"/>